<evidence type="ECO:0000313" key="1">
    <source>
        <dbReference type="EMBL" id="AYV75935.1"/>
    </source>
</evidence>
<organism evidence="1">
    <name type="scientific">Terrestrivirus sp</name>
    <dbReference type="NCBI Taxonomy" id="2487775"/>
    <lineage>
        <taxon>Viruses</taxon>
        <taxon>Varidnaviria</taxon>
        <taxon>Bamfordvirae</taxon>
        <taxon>Nucleocytoviricota</taxon>
        <taxon>Megaviricetes</taxon>
        <taxon>Imitervirales</taxon>
        <taxon>Mimiviridae</taxon>
        <taxon>Klosneuvirinae</taxon>
    </lineage>
</organism>
<protein>
    <submittedName>
        <fullName evidence="1">Uncharacterized protein</fullName>
    </submittedName>
</protein>
<dbReference type="EMBL" id="MK071981">
    <property type="protein sequence ID" value="AYV75935.1"/>
    <property type="molecule type" value="Genomic_DNA"/>
</dbReference>
<gene>
    <name evidence="1" type="ORF">Terrestrivirus3_204</name>
</gene>
<accession>A0A3G4ZM60</accession>
<name>A0A3G4ZM60_9VIRU</name>
<sequence length="939" mass="109304">MTAKVNTIQANQMNLTNFANDTNPLENGLPNVWDDNLALRVVPFGNTKIVLKDDELLNPFFVGLNEIQLKDIDDKELYSVYKRVLVMCMRITYDKEVEAEKIYNPILTKQELKSMGKYLTLVPCSRKILNSDAQYSRVVRVKKQFLTHFNNGDLHIENEELILPMYELKEDMAKLHASLYESSNTVGQISNAVSLNSYYNSDYPQRTQKQLSQLIMSIKESNYWSNPHNCKISMTDQFTERSFQYREIKDANMKLAINEPKERELNSVISELAKNNNNKDKDKEGYQISSQVGPRQDNFVDLSKVLKTQNKRTYYATVDNGDMVITKDQVTELFKTLKNEKDMFDVFNTLLVSKEYCHLVLNNYDVLVKMEPIINKFLPLYKYLIGYAWVAFYIEECLFKTKTTKDSRYVFDIRTANKLPTFPYAQDDIYQNPYITFLVNEKAADVQNNCMATGMYEDITGSRIDTLERFIWKFNLFTSGDPTKNIFDGLEWGNKYAVSGSMIPAFVSVKPPLFDTIVNKGASEVDQWLQYFNHQNPDSDIDFMCNVESVFDFIDSINTVKQVVENNLSKNGQKVVVEVEPIKTTSVIVTATYLREKIDEIREKTGNEKLTIEDILSSIKYDGTLESNEIKEYFHNLYHENKMKTNRVHRQTYKNKINGMYENYFKPVSIDDIKVYIVDYELSKDDIVERDCETCTYYNDILDASKQVTADKNIMVFKIAENIKFKLRSDKMLHCIEAFRAKSRDFFAVVGRFHLPCVRGYYNGATVFLEPSCITANMTGINIEYKYFAGVRDPIDILNKYRLRGFGTIMNSAEKQHMLFYNANIAMNCKMFKLDPKTKDKENKENMKALFGFKDVNEDVYKTGHFTNGLPLDTYNKQNKQQLKTINDLKRYYATKHGYDIEKTGLNMFRFRTINSEGEINPLEKWIIDACWDLMNKTQ</sequence>
<reference evidence="1" key="1">
    <citation type="submission" date="2018-10" db="EMBL/GenBank/DDBJ databases">
        <title>Hidden diversity of soil giant viruses.</title>
        <authorList>
            <person name="Schulz F."/>
            <person name="Alteio L."/>
            <person name="Goudeau D."/>
            <person name="Ryan E.M."/>
            <person name="Malmstrom R.R."/>
            <person name="Blanchard J."/>
            <person name="Woyke T."/>
        </authorList>
    </citation>
    <scope>NUCLEOTIDE SEQUENCE</scope>
    <source>
        <strain evidence="1">TEV1</strain>
    </source>
</reference>
<proteinExistence type="predicted"/>